<evidence type="ECO:0000256" key="1">
    <source>
        <dbReference type="SAM" id="SignalP"/>
    </source>
</evidence>
<feature type="signal peptide" evidence="1">
    <location>
        <begin position="1"/>
        <end position="19"/>
    </location>
</feature>
<dbReference type="KEGG" id="mmab:HQ865_11735"/>
<dbReference type="Gene3D" id="2.60.40.1120">
    <property type="entry name" value="Carboxypeptidase-like, regulatory domain"/>
    <property type="match status" value="1"/>
</dbReference>
<accession>A0A7D4UAY4</accession>
<organism evidence="2 3">
    <name type="scientific">Mucilaginibacter mali</name>
    <dbReference type="NCBI Taxonomy" id="2740462"/>
    <lineage>
        <taxon>Bacteria</taxon>
        <taxon>Pseudomonadati</taxon>
        <taxon>Bacteroidota</taxon>
        <taxon>Sphingobacteriia</taxon>
        <taxon>Sphingobacteriales</taxon>
        <taxon>Sphingobacteriaceae</taxon>
        <taxon>Mucilaginibacter</taxon>
    </lineage>
</organism>
<gene>
    <name evidence="2" type="ORF">HQ865_11735</name>
</gene>
<evidence type="ECO:0000313" key="3">
    <source>
        <dbReference type="Proteomes" id="UP000505355"/>
    </source>
</evidence>
<reference evidence="2 3" key="1">
    <citation type="submission" date="2020-05" db="EMBL/GenBank/DDBJ databases">
        <title>Mucilaginibacter mali sp. nov.</title>
        <authorList>
            <person name="Kim H.S."/>
            <person name="Lee K.C."/>
            <person name="Suh M.K."/>
            <person name="Kim J.-S."/>
            <person name="Han K.-I."/>
            <person name="Eom M.K."/>
            <person name="Shin Y.K."/>
            <person name="Lee J.-S."/>
        </authorList>
    </citation>
    <scope>NUCLEOTIDE SEQUENCE [LARGE SCALE GENOMIC DNA]</scope>
    <source>
        <strain evidence="2 3">G2-14</strain>
    </source>
</reference>
<keyword evidence="3" id="KW-1185">Reference proteome</keyword>
<dbReference type="RefSeq" id="WP_173415073.1">
    <property type="nucleotide sequence ID" value="NZ_CP054139.1"/>
</dbReference>
<sequence length="347" mass="38685">MKHIFLLPALLLFAIIAHAQTIKGKVTDAETGKPIAGASVYLNGTFVGTVTDTLGVFMLTTNKTTIPLVVSYVGYTTHQISNYAGVDLQIMMTRKPTELDEVTVTADAMSRANKMRIFLTEFLGASTDCYIENPGDVWLHYSKNTEELTGGADKPLIIHNKKLGYKITYYLSSFRHVPTQTAYEGNYIFAEDTAGLKRSAMKQLLKDRDEAYYGSRMHFIRALWADQLAKNTFDIYHPMPKAGGAAAGDKPGISQLSYNDLVAVKSNAIFHDQKFIVLKDEVSVNYQRSRDVRELSYLQLAANSAGAMIDADGNYGEGIEWRGDMGHSRVNKLLPFEFQPVVKRDKR</sequence>
<dbReference type="GO" id="GO:0004180">
    <property type="term" value="F:carboxypeptidase activity"/>
    <property type="evidence" value="ECO:0007669"/>
    <property type="project" value="UniProtKB-KW"/>
</dbReference>
<keyword evidence="2" id="KW-0121">Carboxypeptidase</keyword>
<dbReference type="AlphaFoldDB" id="A0A7D4UAY4"/>
<keyword evidence="2" id="KW-0645">Protease</keyword>
<name>A0A7D4UAY4_9SPHI</name>
<keyword evidence="1" id="KW-0732">Signal</keyword>
<dbReference type="InterPro" id="IPR008969">
    <property type="entry name" value="CarboxyPept-like_regulatory"/>
</dbReference>
<evidence type="ECO:0000313" key="2">
    <source>
        <dbReference type="EMBL" id="QKJ30398.1"/>
    </source>
</evidence>
<dbReference type="EMBL" id="CP054139">
    <property type="protein sequence ID" value="QKJ30398.1"/>
    <property type="molecule type" value="Genomic_DNA"/>
</dbReference>
<proteinExistence type="predicted"/>
<feature type="chain" id="PRO_5028933203" evidence="1">
    <location>
        <begin position="20"/>
        <end position="347"/>
    </location>
</feature>
<keyword evidence="2" id="KW-0378">Hydrolase</keyword>
<dbReference type="Proteomes" id="UP000505355">
    <property type="component" value="Chromosome"/>
</dbReference>
<protein>
    <submittedName>
        <fullName evidence="2">Carboxypeptidase-like regulatory domain-containing protein</fullName>
    </submittedName>
</protein>
<dbReference type="Pfam" id="PF13715">
    <property type="entry name" value="CarbopepD_reg_2"/>
    <property type="match status" value="1"/>
</dbReference>
<dbReference type="SUPFAM" id="SSF49464">
    <property type="entry name" value="Carboxypeptidase regulatory domain-like"/>
    <property type="match status" value="1"/>
</dbReference>